<evidence type="ECO:0000256" key="1">
    <source>
        <dbReference type="SAM" id="MobiDB-lite"/>
    </source>
</evidence>
<name>A0A7E5A1I2_PANRE</name>
<dbReference type="AlphaFoldDB" id="A0A7E5A1I2"/>
<proteinExistence type="predicted"/>
<keyword evidence="2" id="KW-0472">Membrane</keyword>
<keyword evidence="2" id="KW-1133">Transmembrane helix</keyword>
<reference evidence="3" key="1">
    <citation type="journal article" date="2013" name="Genetics">
        <title>The draft genome and transcriptome of Panagrellus redivivus are shaped by the harsh demands of a free-living lifestyle.</title>
        <authorList>
            <person name="Srinivasan J."/>
            <person name="Dillman A.R."/>
            <person name="Macchietto M.G."/>
            <person name="Heikkinen L."/>
            <person name="Lakso M."/>
            <person name="Fracchia K.M."/>
            <person name="Antoshechkin I."/>
            <person name="Mortazavi A."/>
            <person name="Wong G."/>
            <person name="Sternberg P.W."/>
        </authorList>
    </citation>
    <scope>NUCLEOTIDE SEQUENCE [LARGE SCALE GENOMIC DNA]</scope>
    <source>
        <strain evidence="3">MT8872</strain>
    </source>
</reference>
<keyword evidence="3" id="KW-1185">Reference proteome</keyword>
<feature type="region of interest" description="Disordered" evidence="1">
    <location>
        <begin position="116"/>
        <end position="135"/>
    </location>
</feature>
<dbReference type="Proteomes" id="UP000492821">
    <property type="component" value="Unassembled WGS sequence"/>
</dbReference>
<organism evidence="3 4">
    <name type="scientific">Panagrellus redivivus</name>
    <name type="common">Microworm</name>
    <dbReference type="NCBI Taxonomy" id="6233"/>
    <lineage>
        <taxon>Eukaryota</taxon>
        <taxon>Metazoa</taxon>
        <taxon>Ecdysozoa</taxon>
        <taxon>Nematoda</taxon>
        <taxon>Chromadorea</taxon>
        <taxon>Rhabditida</taxon>
        <taxon>Tylenchina</taxon>
        <taxon>Panagrolaimomorpha</taxon>
        <taxon>Panagrolaimoidea</taxon>
        <taxon>Panagrolaimidae</taxon>
        <taxon>Panagrellus</taxon>
    </lineage>
</organism>
<evidence type="ECO:0000313" key="4">
    <source>
        <dbReference type="WBParaSite" id="Pan_g9071.t1"/>
    </source>
</evidence>
<keyword evidence="2" id="KW-0812">Transmembrane</keyword>
<sequence length="223" mass="24374">MSESSKSGALGRAFYGLISLIVRLSYKLVLNVALVGSVAITAYTVGEYTHKVIKDKPAVQRQQGHSALDLISISEVDIDEFFEEGGGEGRVDLVQSDRDLTVLPLRAVVVHTSRQRPRETIGTTKRPWPSSSPPTKQASLTLVRANVKENVNVVVVVLIAFFPNCFTPTLSAMDPPPVSGWCCLPSGAFLPLRFLVMLIIMDDHDHVDSDDEPISPVLMVHEP</sequence>
<dbReference type="WBParaSite" id="Pan_g9071.t1">
    <property type="protein sequence ID" value="Pan_g9071.t1"/>
    <property type="gene ID" value="Pan_g9071"/>
</dbReference>
<feature type="transmembrane region" description="Helical" evidence="2">
    <location>
        <begin position="28"/>
        <end position="46"/>
    </location>
</feature>
<feature type="transmembrane region" description="Helical" evidence="2">
    <location>
        <begin position="151"/>
        <end position="172"/>
    </location>
</feature>
<reference evidence="4" key="2">
    <citation type="submission" date="2020-10" db="UniProtKB">
        <authorList>
            <consortium name="WormBaseParasite"/>
        </authorList>
    </citation>
    <scope>IDENTIFICATION</scope>
</reference>
<accession>A0A7E5A1I2</accession>
<protein>
    <submittedName>
        <fullName evidence="4">Reticulon-like protein</fullName>
    </submittedName>
</protein>
<evidence type="ECO:0000313" key="3">
    <source>
        <dbReference type="Proteomes" id="UP000492821"/>
    </source>
</evidence>
<evidence type="ECO:0000256" key="2">
    <source>
        <dbReference type="SAM" id="Phobius"/>
    </source>
</evidence>
<feature type="transmembrane region" description="Helical" evidence="2">
    <location>
        <begin position="178"/>
        <end position="200"/>
    </location>
</feature>